<sequence length="159" mass="17748">MAKSSKNKKIEPDQFGVLPFRVSDEGVEVLMITSRRSRRWIIPKGWPMKGRTPLGAAAREGFEEAGVYGDGLKPSLGVFKYVKRVNFGRTTALRIEVFPLAVTEVLDAWPEQAERERRWMSVAEAADAVPEDDLKAIIRALPERIKAEAAKETAEADAH</sequence>
<dbReference type="Gene3D" id="3.90.79.10">
    <property type="entry name" value="Nucleoside Triphosphate Pyrophosphohydrolase"/>
    <property type="match status" value="1"/>
</dbReference>
<organism evidence="6 7">
    <name type="scientific">Methylopila musalis</name>
    <dbReference type="NCBI Taxonomy" id="1134781"/>
    <lineage>
        <taxon>Bacteria</taxon>
        <taxon>Pseudomonadati</taxon>
        <taxon>Pseudomonadota</taxon>
        <taxon>Alphaproteobacteria</taxon>
        <taxon>Hyphomicrobiales</taxon>
        <taxon>Methylopilaceae</taxon>
        <taxon>Methylopila</taxon>
    </lineage>
</organism>
<keyword evidence="7" id="KW-1185">Reference proteome</keyword>
<comment type="cofactor">
    <cofactor evidence="1">
        <name>Mg(2+)</name>
        <dbReference type="ChEBI" id="CHEBI:18420"/>
    </cofactor>
</comment>
<evidence type="ECO:0000313" key="6">
    <source>
        <dbReference type="EMBL" id="MFD1331706.1"/>
    </source>
</evidence>
<keyword evidence="2" id="KW-0479">Metal-binding</keyword>
<dbReference type="SUPFAM" id="SSF55811">
    <property type="entry name" value="Nudix"/>
    <property type="match status" value="1"/>
</dbReference>
<comment type="caution">
    <text evidence="6">The sequence shown here is derived from an EMBL/GenBank/DDBJ whole genome shotgun (WGS) entry which is preliminary data.</text>
</comment>
<dbReference type="PROSITE" id="PS51462">
    <property type="entry name" value="NUDIX"/>
    <property type="match status" value="1"/>
</dbReference>
<dbReference type="RefSeq" id="WP_378774922.1">
    <property type="nucleotide sequence ID" value="NZ_JBHTMX010000037.1"/>
</dbReference>
<dbReference type="EMBL" id="JBHTMX010000037">
    <property type="protein sequence ID" value="MFD1331706.1"/>
    <property type="molecule type" value="Genomic_DNA"/>
</dbReference>
<dbReference type="CDD" id="cd04666">
    <property type="entry name" value="NUDIX_DIPP2_like_Nudt4"/>
    <property type="match status" value="1"/>
</dbReference>
<evidence type="ECO:0000256" key="4">
    <source>
        <dbReference type="ARBA" id="ARBA00022842"/>
    </source>
</evidence>
<keyword evidence="3 6" id="KW-0378">Hydrolase</keyword>
<reference evidence="7" key="1">
    <citation type="journal article" date="2019" name="Int. J. Syst. Evol. Microbiol.">
        <title>The Global Catalogue of Microorganisms (GCM) 10K type strain sequencing project: providing services to taxonomists for standard genome sequencing and annotation.</title>
        <authorList>
            <consortium name="The Broad Institute Genomics Platform"/>
            <consortium name="The Broad Institute Genome Sequencing Center for Infectious Disease"/>
            <person name="Wu L."/>
            <person name="Ma J."/>
        </authorList>
    </citation>
    <scope>NUCLEOTIDE SEQUENCE [LARGE SCALE GENOMIC DNA]</scope>
    <source>
        <strain evidence="7">CCUG 61696</strain>
    </source>
</reference>
<dbReference type="Pfam" id="PF00293">
    <property type="entry name" value="NUDIX"/>
    <property type="match status" value="1"/>
</dbReference>
<name>A0ABW3Z614_9HYPH</name>
<feature type="domain" description="Nudix hydrolase" evidence="5">
    <location>
        <begin position="10"/>
        <end position="142"/>
    </location>
</feature>
<accession>A0ABW3Z614</accession>
<proteinExistence type="predicted"/>
<evidence type="ECO:0000256" key="1">
    <source>
        <dbReference type="ARBA" id="ARBA00001946"/>
    </source>
</evidence>
<evidence type="ECO:0000313" key="7">
    <source>
        <dbReference type="Proteomes" id="UP001597171"/>
    </source>
</evidence>
<dbReference type="InterPro" id="IPR015797">
    <property type="entry name" value="NUDIX_hydrolase-like_dom_sf"/>
</dbReference>
<evidence type="ECO:0000259" key="5">
    <source>
        <dbReference type="PROSITE" id="PS51462"/>
    </source>
</evidence>
<keyword evidence="4" id="KW-0460">Magnesium</keyword>
<evidence type="ECO:0000256" key="3">
    <source>
        <dbReference type="ARBA" id="ARBA00022801"/>
    </source>
</evidence>
<dbReference type="GO" id="GO:0016787">
    <property type="term" value="F:hydrolase activity"/>
    <property type="evidence" value="ECO:0007669"/>
    <property type="project" value="UniProtKB-KW"/>
</dbReference>
<gene>
    <name evidence="6" type="ORF">ACFQ4O_06795</name>
</gene>
<protein>
    <submittedName>
        <fullName evidence="6">NUDIX hydrolase</fullName>
    </submittedName>
</protein>
<dbReference type="Proteomes" id="UP001597171">
    <property type="component" value="Unassembled WGS sequence"/>
</dbReference>
<dbReference type="InterPro" id="IPR000086">
    <property type="entry name" value="NUDIX_hydrolase_dom"/>
</dbReference>
<evidence type="ECO:0000256" key="2">
    <source>
        <dbReference type="ARBA" id="ARBA00022723"/>
    </source>
</evidence>
<dbReference type="InterPro" id="IPR047198">
    <property type="entry name" value="DDP-like_NUDIX"/>
</dbReference>
<dbReference type="PANTHER" id="PTHR12629:SF0">
    <property type="entry name" value="DIPHOSPHOINOSITOL-POLYPHOSPHATE DIPHOSPHATASE"/>
    <property type="match status" value="1"/>
</dbReference>
<dbReference type="PANTHER" id="PTHR12629">
    <property type="entry name" value="DIPHOSPHOINOSITOL POLYPHOSPHATE PHOSPHOHYDROLASE"/>
    <property type="match status" value="1"/>
</dbReference>